<feature type="domain" description="HTH tetR-type" evidence="5">
    <location>
        <begin position="15"/>
        <end position="75"/>
    </location>
</feature>
<dbReference type="PROSITE" id="PS50977">
    <property type="entry name" value="HTH_TETR_2"/>
    <property type="match status" value="1"/>
</dbReference>
<dbReference type="InterPro" id="IPR023772">
    <property type="entry name" value="DNA-bd_HTH_TetR-type_CS"/>
</dbReference>
<evidence type="ECO:0000259" key="5">
    <source>
        <dbReference type="PROSITE" id="PS50977"/>
    </source>
</evidence>
<dbReference type="Gene3D" id="1.10.10.60">
    <property type="entry name" value="Homeodomain-like"/>
    <property type="match status" value="1"/>
</dbReference>
<dbReference type="GO" id="GO:0003677">
    <property type="term" value="F:DNA binding"/>
    <property type="evidence" value="ECO:0007669"/>
    <property type="project" value="UniProtKB-UniRule"/>
</dbReference>
<dbReference type="Gene3D" id="1.10.357.10">
    <property type="entry name" value="Tetracycline Repressor, domain 2"/>
    <property type="match status" value="1"/>
</dbReference>
<dbReference type="SUPFAM" id="SSF48498">
    <property type="entry name" value="Tetracyclin repressor-like, C-terminal domain"/>
    <property type="match status" value="1"/>
</dbReference>
<evidence type="ECO:0000256" key="1">
    <source>
        <dbReference type="ARBA" id="ARBA00023015"/>
    </source>
</evidence>
<dbReference type="Pfam" id="PF00440">
    <property type="entry name" value="TetR_N"/>
    <property type="match status" value="1"/>
</dbReference>
<dbReference type="InterPro" id="IPR036271">
    <property type="entry name" value="Tet_transcr_reg_TetR-rel_C_sf"/>
</dbReference>
<proteinExistence type="predicted"/>
<keyword evidence="3" id="KW-0804">Transcription</keyword>
<dbReference type="InterPro" id="IPR011075">
    <property type="entry name" value="TetR_C"/>
</dbReference>
<evidence type="ECO:0000256" key="3">
    <source>
        <dbReference type="ARBA" id="ARBA00023163"/>
    </source>
</evidence>
<name>A0A0F3IRU7_9PROT</name>
<dbReference type="PROSITE" id="PS01081">
    <property type="entry name" value="HTH_TETR_1"/>
    <property type="match status" value="1"/>
</dbReference>
<dbReference type="PANTHER" id="PTHR47506">
    <property type="entry name" value="TRANSCRIPTIONAL REGULATORY PROTEIN"/>
    <property type="match status" value="1"/>
</dbReference>
<organism evidence="6 7">
    <name type="scientific">Elstera litoralis</name>
    <dbReference type="NCBI Taxonomy" id="552518"/>
    <lineage>
        <taxon>Bacteria</taxon>
        <taxon>Pseudomonadati</taxon>
        <taxon>Pseudomonadota</taxon>
        <taxon>Alphaproteobacteria</taxon>
        <taxon>Rhodospirillales</taxon>
        <taxon>Rhodospirillaceae</taxon>
        <taxon>Elstera</taxon>
    </lineage>
</organism>
<dbReference type="InterPro" id="IPR009057">
    <property type="entry name" value="Homeodomain-like_sf"/>
</dbReference>
<dbReference type="Proteomes" id="UP000033774">
    <property type="component" value="Unassembled WGS sequence"/>
</dbReference>
<dbReference type="Pfam" id="PF16925">
    <property type="entry name" value="TetR_C_13"/>
    <property type="match status" value="1"/>
</dbReference>
<keyword evidence="7" id="KW-1185">Reference proteome</keyword>
<keyword evidence="1" id="KW-0805">Transcription regulation</keyword>
<dbReference type="RefSeq" id="WP_045775958.1">
    <property type="nucleotide sequence ID" value="NZ_LAJY01000280.1"/>
</dbReference>
<evidence type="ECO:0000313" key="7">
    <source>
        <dbReference type="Proteomes" id="UP000033774"/>
    </source>
</evidence>
<keyword evidence="2 4" id="KW-0238">DNA-binding</keyword>
<feature type="DNA-binding region" description="H-T-H motif" evidence="4">
    <location>
        <begin position="38"/>
        <end position="57"/>
    </location>
</feature>
<evidence type="ECO:0000313" key="6">
    <source>
        <dbReference type="EMBL" id="KJV09436.1"/>
    </source>
</evidence>
<accession>A0A0F3IRU7</accession>
<dbReference type="PATRIC" id="fig|552518.3.peg.1792"/>
<dbReference type="PANTHER" id="PTHR47506:SF10">
    <property type="entry name" value="TRANSCRIPTIONAL REGULATORY PROTEIN"/>
    <property type="match status" value="1"/>
</dbReference>
<dbReference type="InterPro" id="IPR001647">
    <property type="entry name" value="HTH_TetR"/>
</dbReference>
<evidence type="ECO:0000256" key="2">
    <source>
        <dbReference type="ARBA" id="ARBA00023125"/>
    </source>
</evidence>
<gene>
    <name evidence="6" type="ORF">VZ95_11440</name>
</gene>
<comment type="caution">
    <text evidence="6">The sequence shown here is derived from an EMBL/GenBank/DDBJ whole genome shotgun (WGS) entry which is preliminary data.</text>
</comment>
<sequence>MTQTLPPAARGRPREFDIDAALDKAARVFSERGYHATSITELTQAMEVAQGSLYKAFKDKKAIFLAVFDRFKQQRREAFDALVADGKTGREQVRNALTFYAESSHGFEGRQGCLIIGSAVELAISDDEIAERVRFSMAHDEAVMQSLIRHGQADGSIAASVSAEGAARALVCLMKGMRIVGKTGRSRAEMTEAVMAALRILD</sequence>
<reference evidence="6 7" key="1">
    <citation type="submission" date="2015-03" db="EMBL/GenBank/DDBJ databases">
        <title>Draft genome sequence of Elstera litoralis.</title>
        <authorList>
            <person name="Rahalkar M.C."/>
            <person name="Dhakephalkar P.K."/>
            <person name="Pore S.D."/>
            <person name="Arora P."/>
            <person name="Kapse N.G."/>
            <person name="Pandit P.S."/>
        </authorList>
    </citation>
    <scope>NUCLEOTIDE SEQUENCE [LARGE SCALE GENOMIC DNA]</scope>
    <source>
        <strain evidence="6 7">Dia-1</strain>
    </source>
</reference>
<dbReference type="EMBL" id="LAJY01000280">
    <property type="protein sequence ID" value="KJV09436.1"/>
    <property type="molecule type" value="Genomic_DNA"/>
</dbReference>
<dbReference type="OrthoDB" id="9795242at2"/>
<dbReference type="SUPFAM" id="SSF46689">
    <property type="entry name" value="Homeodomain-like"/>
    <property type="match status" value="1"/>
</dbReference>
<dbReference type="PRINTS" id="PR00455">
    <property type="entry name" value="HTHTETR"/>
</dbReference>
<evidence type="ECO:0000256" key="4">
    <source>
        <dbReference type="PROSITE-ProRule" id="PRU00335"/>
    </source>
</evidence>
<dbReference type="AlphaFoldDB" id="A0A0F3IRU7"/>
<protein>
    <recommendedName>
        <fullName evidence="5">HTH tetR-type domain-containing protein</fullName>
    </recommendedName>
</protein>